<dbReference type="InterPro" id="IPR001179">
    <property type="entry name" value="PPIase_FKBP_dom"/>
</dbReference>
<feature type="domain" description="PPIase FKBP-type" evidence="7">
    <location>
        <begin position="87"/>
        <end position="174"/>
    </location>
</feature>
<keyword evidence="9" id="KW-1185">Reference proteome</keyword>
<comment type="catalytic activity">
    <reaction evidence="1 5 6">
        <text>[protein]-peptidylproline (omega=180) = [protein]-peptidylproline (omega=0)</text>
        <dbReference type="Rhea" id="RHEA:16237"/>
        <dbReference type="Rhea" id="RHEA-COMP:10747"/>
        <dbReference type="Rhea" id="RHEA-COMP:10748"/>
        <dbReference type="ChEBI" id="CHEBI:83833"/>
        <dbReference type="ChEBI" id="CHEBI:83834"/>
        <dbReference type="EC" id="5.2.1.8"/>
    </reaction>
</comment>
<dbReference type="RefSeq" id="WP_062044099.1">
    <property type="nucleotide sequence ID" value="NZ_DF968183.1"/>
</dbReference>
<dbReference type="EMBL" id="DF968183">
    <property type="protein sequence ID" value="GAP44574.1"/>
    <property type="molecule type" value="Genomic_DNA"/>
</dbReference>
<dbReference type="SUPFAM" id="SSF54534">
    <property type="entry name" value="FKBP-like"/>
    <property type="match status" value="1"/>
</dbReference>
<gene>
    <name evidence="8" type="ORF">TBC1_12383</name>
</gene>
<dbReference type="STRING" id="1678841.TBC1_12383"/>
<evidence type="ECO:0000256" key="5">
    <source>
        <dbReference type="PROSITE-ProRule" id="PRU00277"/>
    </source>
</evidence>
<keyword evidence="4 5" id="KW-0413">Isomerase</keyword>
<protein>
    <recommendedName>
        <fullName evidence="6">Peptidyl-prolyl cis-trans isomerase</fullName>
        <ecNumber evidence="6">5.2.1.8</ecNumber>
    </recommendedName>
</protein>
<name>A0A0S7C329_9BACT</name>
<dbReference type="OrthoDB" id="1093155at2"/>
<proteinExistence type="inferred from homology"/>
<evidence type="ECO:0000256" key="1">
    <source>
        <dbReference type="ARBA" id="ARBA00000971"/>
    </source>
</evidence>
<dbReference type="PROSITE" id="PS50059">
    <property type="entry name" value="FKBP_PPIASE"/>
    <property type="match status" value="1"/>
</dbReference>
<evidence type="ECO:0000313" key="8">
    <source>
        <dbReference type="EMBL" id="GAP44574.1"/>
    </source>
</evidence>
<dbReference type="AlphaFoldDB" id="A0A0S7C329"/>
<dbReference type="PANTHER" id="PTHR43811:SF19">
    <property type="entry name" value="39 KDA FK506-BINDING NUCLEAR PROTEIN"/>
    <property type="match status" value="1"/>
</dbReference>
<reference evidence="8" key="1">
    <citation type="journal article" date="2015" name="Genome Announc.">
        <title>Draft Genome Sequence of Bacteroidales Strain TBC1, a Novel Isolate from a Methanogenic Wastewater Treatment System.</title>
        <authorList>
            <person name="Tourlousse D.M."/>
            <person name="Matsuura N."/>
            <person name="Sun L."/>
            <person name="Toyonaga M."/>
            <person name="Kuroda K."/>
            <person name="Ohashi A."/>
            <person name="Cruz R."/>
            <person name="Yamaguchi T."/>
            <person name="Sekiguchi Y."/>
        </authorList>
    </citation>
    <scope>NUCLEOTIDE SEQUENCE [LARGE SCALE GENOMIC DNA]</scope>
    <source>
        <strain evidence="8">TBC1</strain>
    </source>
</reference>
<dbReference type="EC" id="5.2.1.8" evidence="6"/>
<dbReference type="PANTHER" id="PTHR43811">
    <property type="entry name" value="FKBP-TYPE PEPTIDYL-PROLYL CIS-TRANS ISOMERASE FKPA"/>
    <property type="match status" value="1"/>
</dbReference>
<sequence length="174" mass="19530">MKPGFLFPFIILLVIACQSGKQRDNTREIDPKLVEEPLLHANRQAIKAEEEQIAGFISRYKWTMEETGTGLRYSIYHRGKGPMAETGKIAVLRYSVRLITGDEIYNSDRDGLKEFMIGRGGVESGLEEGILLLRVGDRAKFIIPSHLGFGLLGDQNKVPPKSTLIYDLELVSLH</sequence>
<evidence type="ECO:0000256" key="6">
    <source>
        <dbReference type="RuleBase" id="RU003915"/>
    </source>
</evidence>
<evidence type="ECO:0000256" key="4">
    <source>
        <dbReference type="ARBA" id="ARBA00023235"/>
    </source>
</evidence>
<keyword evidence="3 5" id="KW-0697">Rotamase</keyword>
<organism evidence="8">
    <name type="scientific">Lentimicrobium saccharophilum</name>
    <dbReference type="NCBI Taxonomy" id="1678841"/>
    <lineage>
        <taxon>Bacteria</taxon>
        <taxon>Pseudomonadati</taxon>
        <taxon>Bacteroidota</taxon>
        <taxon>Bacteroidia</taxon>
        <taxon>Bacteroidales</taxon>
        <taxon>Lentimicrobiaceae</taxon>
        <taxon>Lentimicrobium</taxon>
    </lineage>
</organism>
<accession>A0A0S7C329</accession>
<evidence type="ECO:0000259" key="7">
    <source>
        <dbReference type="PROSITE" id="PS50059"/>
    </source>
</evidence>
<evidence type="ECO:0000256" key="2">
    <source>
        <dbReference type="ARBA" id="ARBA00006577"/>
    </source>
</evidence>
<dbReference type="GO" id="GO:0003755">
    <property type="term" value="F:peptidyl-prolyl cis-trans isomerase activity"/>
    <property type="evidence" value="ECO:0007669"/>
    <property type="project" value="UniProtKB-UniRule"/>
</dbReference>
<dbReference type="Pfam" id="PF00254">
    <property type="entry name" value="FKBP_C"/>
    <property type="match status" value="1"/>
</dbReference>
<dbReference type="PROSITE" id="PS51257">
    <property type="entry name" value="PROKAR_LIPOPROTEIN"/>
    <property type="match status" value="1"/>
</dbReference>
<dbReference type="InterPro" id="IPR046357">
    <property type="entry name" value="PPIase_dom_sf"/>
</dbReference>
<evidence type="ECO:0000256" key="3">
    <source>
        <dbReference type="ARBA" id="ARBA00023110"/>
    </source>
</evidence>
<evidence type="ECO:0000313" key="9">
    <source>
        <dbReference type="Proteomes" id="UP000053091"/>
    </source>
</evidence>
<dbReference type="Gene3D" id="3.10.50.40">
    <property type="match status" value="1"/>
</dbReference>
<comment type="similarity">
    <text evidence="2 6">Belongs to the FKBP-type PPIase family.</text>
</comment>
<dbReference type="Proteomes" id="UP000053091">
    <property type="component" value="Unassembled WGS sequence"/>
</dbReference>